<keyword evidence="2" id="KW-1185">Reference proteome</keyword>
<proteinExistence type="predicted"/>
<name>A0A1H9EY06_9PSEU</name>
<evidence type="ECO:0000313" key="2">
    <source>
        <dbReference type="Proteomes" id="UP000199028"/>
    </source>
</evidence>
<organism evidence="1 2">
    <name type="scientific">Lentzea flaviverrucosa</name>
    <dbReference type="NCBI Taxonomy" id="200379"/>
    <lineage>
        <taxon>Bacteria</taxon>
        <taxon>Bacillati</taxon>
        <taxon>Actinomycetota</taxon>
        <taxon>Actinomycetes</taxon>
        <taxon>Pseudonocardiales</taxon>
        <taxon>Pseudonocardiaceae</taxon>
        <taxon>Lentzea</taxon>
    </lineage>
</organism>
<sequence>MLNIIVSPGTWNRYGKIAKRSAALLVRGILERDSGSINLIADRLDQLTFGPAGSTA</sequence>
<dbReference type="Proteomes" id="UP000199028">
    <property type="component" value="Unassembled WGS sequence"/>
</dbReference>
<dbReference type="CDD" id="cd04485">
    <property type="entry name" value="DnaE_OBF"/>
    <property type="match status" value="1"/>
</dbReference>
<evidence type="ECO:0000313" key="1">
    <source>
        <dbReference type="EMBL" id="SEQ30646.1"/>
    </source>
</evidence>
<gene>
    <name evidence="1" type="ORF">SAMN05216195_102105</name>
</gene>
<protein>
    <submittedName>
        <fullName evidence="1">Error-prone DNA polymerase</fullName>
    </submittedName>
</protein>
<accession>A0A1H9EY06</accession>
<dbReference type="AlphaFoldDB" id="A0A1H9EY06"/>
<reference evidence="2" key="1">
    <citation type="submission" date="2016-10" db="EMBL/GenBank/DDBJ databases">
        <authorList>
            <person name="Varghese N."/>
            <person name="Submissions S."/>
        </authorList>
    </citation>
    <scope>NUCLEOTIDE SEQUENCE [LARGE SCALE GENOMIC DNA]</scope>
    <source>
        <strain evidence="2">CGMCC 4.578</strain>
    </source>
</reference>
<dbReference type="EMBL" id="FOFT01000002">
    <property type="protein sequence ID" value="SEQ30646.1"/>
    <property type="molecule type" value="Genomic_DNA"/>
</dbReference>